<dbReference type="RefSeq" id="WP_090555999.1">
    <property type="nucleotide sequence ID" value="NZ_FNRA01000003.1"/>
</dbReference>
<feature type="domain" description="SusD-like N-terminal" evidence="7">
    <location>
        <begin position="24"/>
        <end position="225"/>
    </location>
</feature>
<evidence type="ECO:0000313" key="8">
    <source>
        <dbReference type="EMBL" id="SEA48836.1"/>
    </source>
</evidence>
<dbReference type="OrthoDB" id="5694214at2"/>
<keyword evidence="9" id="KW-1185">Reference proteome</keyword>
<evidence type="ECO:0000259" key="6">
    <source>
        <dbReference type="Pfam" id="PF07980"/>
    </source>
</evidence>
<evidence type="ECO:0000256" key="5">
    <source>
        <dbReference type="ARBA" id="ARBA00023237"/>
    </source>
</evidence>
<dbReference type="AlphaFoldDB" id="A0A1H4BL55"/>
<dbReference type="PROSITE" id="PS51257">
    <property type="entry name" value="PROKAR_LIPOPROTEIN"/>
    <property type="match status" value="1"/>
</dbReference>
<dbReference type="InterPro" id="IPR012944">
    <property type="entry name" value="SusD_RagB_dom"/>
</dbReference>
<dbReference type="STRING" id="425514.SAMN05443550_103389"/>
<evidence type="ECO:0000313" key="9">
    <source>
        <dbReference type="Proteomes" id="UP000198850"/>
    </source>
</evidence>
<feature type="domain" description="RagB/SusD" evidence="6">
    <location>
        <begin position="386"/>
        <end position="525"/>
    </location>
</feature>
<evidence type="ECO:0000256" key="3">
    <source>
        <dbReference type="ARBA" id="ARBA00022729"/>
    </source>
</evidence>
<keyword evidence="4" id="KW-0472">Membrane</keyword>
<protein>
    <submittedName>
        <fullName evidence="8">Starch-binding associating with outer membrane</fullName>
    </submittedName>
</protein>
<dbReference type="Proteomes" id="UP000198850">
    <property type="component" value="Unassembled WGS sequence"/>
</dbReference>
<dbReference type="InterPro" id="IPR033985">
    <property type="entry name" value="SusD-like_N"/>
</dbReference>
<comment type="similarity">
    <text evidence="2">Belongs to the SusD family.</text>
</comment>
<evidence type="ECO:0000256" key="4">
    <source>
        <dbReference type="ARBA" id="ARBA00023136"/>
    </source>
</evidence>
<keyword evidence="5" id="KW-0998">Cell outer membrane</keyword>
<dbReference type="GO" id="GO:0009279">
    <property type="term" value="C:cell outer membrane"/>
    <property type="evidence" value="ECO:0007669"/>
    <property type="project" value="UniProtKB-SubCell"/>
</dbReference>
<keyword evidence="3" id="KW-0732">Signal</keyword>
<dbReference type="SUPFAM" id="SSF48452">
    <property type="entry name" value="TPR-like"/>
    <property type="match status" value="1"/>
</dbReference>
<sequence length="525" mass="58216">MKQLYIILVILLASAGLFSCKKSFLDEKSDSAYSPLTTFKDSVGLEAGIAGLQESVRQQYTMQVTQSLLCIFQVGTDVVIDGNGNGEEIPYHNYNTLNSQDVAALYYWTWAYKVITNANQIIKGASDPSTPLSASGRNGYLAEAKFFRGYAYNFLATLYGGVPLIEEPLSVPKTDFVRAPLATINDFINTDLVFAAANLPVIDAVKKPGRISKEAAQQLLAEVYLREGKADLAEVQTKNVIGSGAFAITTDRYGIKKDQAGDPFSDMFLYGNQRRRQGNKEAIWVEEEEYNTDGGSSSFDQHRRVWVPAYYQLVGMAICDSLGGRGLGRMRLSPWIINNVYKGADMRNSKYSIHRDFYYNDPVNTALLGKKVIPSAGDTLYRIVPYTTKWNHFLVTDVAGGGSYKDLIMMRLAETYLLQAEAQYKQGKLDAAAASINVLRSRAKVSPVTAAEVTLDLILDERARELIGEENRRMTLVRTGTLLDRVKRLNPGENTTIAAHNVLLPIPQTEINLNKDAKLEQNPGY</sequence>
<dbReference type="Gene3D" id="1.25.40.390">
    <property type="match status" value="1"/>
</dbReference>
<accession>A0A1H4BL55</accession>
<dbReference type="EMBL" id="FNRA01000003">
    <property type="protein sequence ID" value="SEA48836.1"/>
    <property type="molecule type" value="Genomic_DNA"/>
</dbReference>
<comment type="subcellular location">
    <subcellularLocation>
        <location evidence="1">Cell outer membrane</location>
    </subcellularLocation>
</comment>
<dbReference type="InterPro" id="IPR011990">
    <property type="entry name" value="TPR-like_helical_dom_sf"/>
</dbReference>
<dbReference type="Pfam" id="PF07980">
    <property type="entry name" value="SusD_RagB"/>
    <property type="match status" value="1"/>
</dbReference>
<evidence type="ECO:0000256" key="2">
    <source>
        <dbReference type="ARBA" id="ARBA00006275"/>
    </source>
</evidence>
<reference evidence="8 9" key="1">
    <citation type="submission" date="2016-10" db="EMBL/GenBank/DDBJ databases">
        <authorList>
            <person name="de Groot N.N."/>
        </authorList>
    </citation>
    <scope>NUCLEOTIDE SEQUENCE [LARGE SCALE GENOMIC DNA]</scope>
    <source>
        <strain evidence="8 9">DSM 19033</strain>
    </source>
</reference>
<name>A0A1H4BL55_9SPHI</name>
<dbReference type="Pfam" id="PF14322">
    <property type="entry name" value="SusD-like_3"/>
    <property type="match status" value="1"/>
</dbReference>
<evidence type="ECO:0000259" key="7">
    <source>
        <dbReference type="Pfam" id="PF14322"/>
    </source>
</evidence>
<gene>
    <name evidence="8" type="ORF">SAMN05443550_103389</name>
</gene>
<evidence type="ECO:0000256" key="1">
    <source>
        <dbReference type="ARBA" id="ARBA00004442"/>
    </source>
</evidence>
<organism evidence="8 9">
    <name type="scientific">Pedobacter hartonius</name>
    <dbReference type="NCBI Taxonomy" id="425514"/>
    <lineage>
        <taxon>Bacteria</taxon>
        <taxon>Pseudomonadati</taxon>
        <taxon>Bacteroidota</taxon>
        <taxon>Sphingobacteriia</taxon>
        <taxon>Sphingobacteriales</taxon>
        <taxon>Sphingobacteriaceae</taxon>
        <taxon>Pedobacter</taxon>
    </lineage>
</organism>
<proteinExistence type="inferred from homology"/>